<dbReference type="RefSeq" id="WP_006825525.1">
    <property type="nucleotide sequence ID" value="NZ_AOIL01000029.1"/>
</dbReference>
<dbReference type="PATRIC" id="fig|1230458.4.peg.1756"/>
<comment type="caution">
    <text evidence="2">The sequence shown here is derived from an EMBL/GenBank/DDBJ whole genome shotgun (WGS) entry which is preliminary data.</text>
</comment>
<evidence type="ECO:0000313" key="2">
    <source>
        <dbReference type="EMBL" id="ELY92547.1"/>
    </source>
</evidence>
<dbReference type="AlphaFoldDB" id="M0A3U4"/>
<evidence type="ECO:0000256" key="1">
    <source>
        <dbReference type="SAM" id="MobiDB-lite"/>
    </source>
</evidence>
<dbReference type="PROSITE" id="PS51257">
    <property type="entry name" value="PROKAR_LIPOPROTEIN"/>
    <property type="match status" value="1"/>
</dbReference>
<dbReference type="InterPro" id="IPR036249">
    <property type="entry name" value="Thioredoxin-like_sf"/>
</dbReference>
<proteinExistence type="predicted"/>
<evidence type="ECO:0000313" key="3">
    <source>
        <dbReference type="Proteomes" id="UP000011648"/>
    </source>
</evidence>
<accession>M0A3U4</accession>
<gene>
    <name evidence="2" type="ORF">C484_08797</name>
</gene>
<name>M0A3U4_9EURY</name>
<feature type="region of interest" description="Disordered" evidence="1">
    <location>
        <begin position="37"/>
        <end position="85"/>
    </location>
</feature>
<dbReference type="EMBL" id="AOIL01000029">
    <property type="protein sequence ID" value="ELY92547.1"/>
    <property type="molecule type" value="Genomic_DNA"/>
</dbReference>
<dbReference type="Gene3D" id="3.40.30.10">
    <property type="entry name" value="Glutaredoxin"/>
    <property type="match status" value="1"/>
</dbReference>
<dbReference type="Proteomes" id="UP000011648">
    <property type="component" value="Unassembled WGS sequence"/>
</dbReference>
<organism evidence="2 3">
    <name type="scientific">Natrialba taiwanensis DSM 12281</name>
    <dbReference type="NCBI Taxonomy" id="1230458"/>
    <lineage>
        <taxon>Archaea</taxon>
        <taxon>Methanobacteriati</taxon>
        <taxon>Methanobacteriota</taxon>
        <taxon>Stenosarchaea group</taxon>
        <taxon>Halobacteria</taxon>
        <taxon>Halobacteriales</taxon>
        <taxon>Natrialbaceae</taxon>
        <taxon>Natrialba</taxon>
    </lineage>
</organism>
<dbReference type="SUPFAM" id="SSF52833">
    <property type="entry name" value="Thioredoxin-like"/>
    <property type="match status" value="1"/>
</dbReference>
<dbReference type="OrthoDB" id="115386at2157"/>
<keyword evidence="3" id="KW-1185">Reference proteome</keyword>
<reference evidence="2 3" key="1">
    <citation type="journal article" date="2014" name="PLoS Genet.">
        <title>Phylogenetically driven sequencing of extremely halophilic archaea reveals strategies for static and dynamic osmo-response.</title>
        <authorList>
            <person name="Becker E.A."/>
            <person name="Seitzer P.M."/>
            <person name="Tritt A."/>
            <person name="Larsen D."/>
            <person name="Krusor M."/>
            <person name="Yao A.I."/>
            <person name="Wu D."/>
            <person name="Madern D."/>
            <person name="Eisen J.A."/>
            <person name="Darling A.E."/>
            <person name="Facciotti M.T."/>
        </authorList>
    </citation>
    <scope>NUCLEOTIDE SEQUENCE [LARGE SCALE GENOMIC DNA]</scope>
    <source>
        <strain evidence="2 3">DSM 12281</strain>
    </source>
</reference>
<dbReference type="STRING" id="1230458.C484_08797"/>
<sequence>MRTTGSTLPWRTTRRSLLAATATSGTTLAALAGCLDRSGGDGSDETDATNSTGDENDTDDSADRSTVSPSLPMDITTVDGPGSEAGTMTVPPTEGIMLLNFTRVHCPTSEGLHSTLGTVRQKLMDEPQQDSSDDELDYTVGPDGTVTMFSVIDTTYGASPSPAELGEWWAAHDGNWTIGMDEEGTLQDVYEVRGTPTTIVIDADGEGYWRDEGGTTTANFVTGVTETLETIGDAETTTATDTNETSG</sequence>
<protein>
    <submittedName>
        <fullName evidence="2">Alkyl hydroperoxide reductase/ thiol specific antioxidant/ Mal allergen</fullName>
    </submittedName>
</protein>